<proteinExistence type="predicted"/>
<evidence type="ECO:0000313" key="2">
    <source>
        <dbReference type="Proteomes" id="UP001470230"/>
    </source>
</evidence>
<accession>A0ABR2H415</accession>
<reference evidence="1 2" key="1">
    <citation type="submission" date="2024-04" db="EMBL/GenBank/DDBJ databases">
        <title>Tritrichomonas musculus Genome.</title>
        <authorList>
            <person name="Alves-Ferreira E."/>
            <person name="Grigg M."/>
            <person name="Lorenzi H."/>
            <person name="Galac M."/>
        </authorList>
    </citation>
    <scope>NUCLEOTIDE SEQUENCE [LARGE SCALE GENOMIC DNA]</scope>
    <source>
        <strain evidence="1 2">EAF2021</strain>
    </source>
</reference>
<gene>
    <name evidence="1" type="ORF">M9Y10_027785</name>
</gene>
<dbReference type="EMBL" id="JAPFFF010000043">
    <property type="protein sequence ID" value="KAK8840952.1"/>
    <property type="molecule type" value="Genomic_DNA"/>
</dbReference>
<protein>
    <submittedName>
        <fullName evidence="1">Uncharacterized protein</fullName>
    </submittedName>
</protein>
<sequence>MIPKDKNSAIENPIILYAYEFSYIKSSLNITQLSIKPILDSELNSNFVLEFIKRKDVDYLMNVNIESLSFIISAMIFTSNIKKPEIIGLTKEMIFPFFAIAFIYVEKCKGKLLFESPNISSMLIDACSLLSENSSQLIETSINTILSKDELFLNRSIFPYDSSIRILDNLMIRMIRIYLINIESIYSKQTKLTHSLISSLFKIGSEHEGNFQSFVFLTKIAVVFPFIFSPNPIQVFESVLPSLSNFSLLITIQKDCINNKVKKAISAIYFLFTTLNSVKVLDAFLPWLYENIQTFDESQILAFMIILTSLYESKTVKIVILGYSNKYKFVEIAADLLEKEVQKEISTLYKTTIFNLIKIHYNELNRLNKNRKMVLVDTIQYVENPFLNKFNNFSTIFPKELNKLILPLSNNSAISNFIKNMDEIKKITFKKQENHPTKLQFDEFISHFNQIEDISEFQKFSNFSLKVPYTSKVVLMSIISAYPNWVYKWIVRNKTFDPLSEHILILEEVTKRINDCNNVQRNSIENK</sequence>
<comment type="caution">
    <text evidence="1">The sequence shown here is derived from an EMBL/GenBank/DDBJ whole genome shotgun (WGS) entry which is preliminary data.</text>
</comment>
<keyword evidence="2" id="KW-1185">Reference proteome</keyword>
<dbReference type="Proteomes" id="UP001470230">
    <property type="component" value="Unassembled WGS sequence"/>
</dbReference>
<organism evidence="1 2">
    <name type="scientific">Tritrichomonas musculus</name>
    <dbReference type="NCBI Taxonomy" id="1915356"/>
    <lineage>
        <taxon>Eukaryota</taxon>
        <taxon>Metamonada</taxon>
        <taxon>Parabasalia</taxon>
        <taxon>Tritrichomonadida</taxon>
        <taxon>Tritrichomonadidae</taxon>
        <taxon>Tritrichomonas</taxon>
    </lineage>
</organism>
<evidence type="ECO:0000313" key="1">
    <source>
        <dbReference type="EMBL" id="KAK8840952.1"/>
    </source>
</evidence>
<name>A0ABR2H415_9EUKA</name>